<dbReference type="InterPro" id="IPR005496">
    <property type="entry name" value="Integral_membrane_TerC"/>
</dbReference>
<accession>A0A7W9MI53</accession>
<keyword evidence="3 7" id="KW-0812">Transmembrane</keyword>
<evidence type="ECO:0000256" key="3">
    <source>
        <dbReference type="ARBA" id="ARBA00022692"/>
    </source>
</evidence>
<feature type="transmembrane region" description="Helical" evidence="7">
    <location>
        <begin position="90"/>
        <end position="108"/>
    </location>
</feature>
<dbReference type="Pfam" id="PF03741">
    <property type="entry name" value="TerC"/>
    <property type="match status" value="1"/>
</dbReference>
<dbReference type="PANTHER" id="PTHR30238">
    <property type="entry name" value="MEMBRANE BOUND PREDICTED REDOX MODULATOR"/>
    <property type="match status" value="1"/>
</dbReference>
<comment type="caution">
    <text evidence="8">The sequence shown here is derived from an EMBL/GenBank/DDBJ whole genome shotgun (WGS) entry which is preliminary data.</text>
</comment>
<feature type="compositionally biased region" description="Low complexity" evidence="6">
    <location>
        <begin position="332"/>
        <end position="353"/>
    </location>
</feature>
<reference evidence="8 9" key="1">
    <citation type="submission" date="2020-08" db="EMBL/GenBank/DDBJ databases">
        <title>Sequencing the genomes of 1000 actinobacteria strains.</title>
        <authorList>
            <person name="Klenk H.-P."/>
        </authorList>
    </citation>
    <scope>NUCLEOTIDE SEQUENCE [LARGE SCALE GENOMIC DNA]</scope>
    <source>
        <strain evidence="8 9">DSM 46887</strain>
    </source>
</reference>
<evidence type="ECO:0000256" key="4">
    <source>
        <dbReference type="ARBA" id="ARBA00022989"/>
    </source>
</evidence>
<protein>
    <submittedName>
        <fullName evidence="8">TerC family integral membrane protein</fullName>
    </submittedName>
</protein>
<feature type="region of interest" description="Disordered" evidence="6">
    <location>
        <begin position="326"/>
        <end position="353"/>
    </location>
</feature>
<keyword evidence="9" id="KW-1185">Reference proteome</keyword>
<evidence type="ECO:0000256" key="6">
    <source>
        <dbReference type="SAM" id="MobiDB-lite"/>
    </source>
</evidence>
<feature type="transmembrane region" description="Helical" evidence="7">
    <location>
        <begin position="115"/>
        <end position="137"/>
    </location>
</feature>
<feature type="transmembrane region" description="Helical" evidence="7">
    <location>
        <begin position="20"/>
        <end position="38"/>
    </location>
</feature>
<sequence>MSAGTTLLAAEFETIGSPQMWTIATAALIVLLGLDLMLTRRPHEVRMGEAVGWSVFYLVLPVLFGVYLWGAYDSTVAVEFFTGYVVEKSLSVDNLFVFMLLLAAFAVPAALAKQVLLYGIVGALVLRVIFIALGAAALQSGTWAFLLFGVILIVTAGKILKDALGGHEQEVDISSMRTVRLLRRFVPVTDDYRGSRMVVREGGRLALTPLALAAVAIFATDIVFAVDSVPAVYGVTDDPFLVFATNAFALMGLRALYFVLQNVLTKLRHLNHGLSVILAFIGIKLILHWAHGVWTWVPQIPTLASLGVIVTVLTTVTITSLHANRRDRRQAAEPAGPSAEPAAEEPAGLPAER</sequence>
<comment type="subcellular location">
    <subcellularLocation>
        <location evidence="1">Membrane</location>
        <topology evidence="1">Multi-pass membrane protein</topology>
    </subcellularLocation>
</comment>
<name>A0A7W9MI53_9ACTN</name>
<evidence type="ECO:0000313" key="9">
    <source>
        <dbReference type="Proteomes" id="UP000540685"/>
    </source>
</evidence>
<dbReference type="NCBIfam" id="TIGR03718">
    <property type="entry name" value="R_switched_Alx"/>
    <property type="match status" value="1"/>
</dbReference>
<comment type="similarity">
    <text evidence="2">Belongs to the TerC family.</text>
</comment>
<evidence type="ECO:0000256" key="2">
    <source>
        <dbReference type="ARBA" id="ARBA00007511"/>
    </source>
</evidence>
<evidence type="ECO:0000256" key="7">
    <source>
        <dbReference type="SAM" id="Phobius"/>
    </source>
</evidence>
<gene>
    <name evidence="8" type="ORF">F4562_004206</name>
</gene>
<dbReference type="InterPro" id="IPR022369">
    <property type="entry name" value="Integral_membrane_TerC_rswitch"/>
</dbReference>
<dbReference type="PANTHER" id="PTHR30238:SF0">
    <property type="entry name" value="THYLAKOID MEMBRANE PROTEIN TERC, CHLOROPLASTIC"/>
    <property type="match status" value="1"/>
</dbReference>
<dbReference type="AlphaFoldDB" id="A0A7W9MI53"/>
<feature type="transmembrane region" description="Helical" evidence="7">
    <location>
        <begin position="50"/>
        <end position="70"/>
    </location>
</feature>
<dbReference type="GO" id="GO:0016020">
    <property type="term" value="C:membrane"/>
    <property type="evidence" value="ECO:0007669"/>
    <property type="project" value="UniProtKB-SubCell"/>
</dbReference>
<dbReference type="EMBL" id="JACHMP010000001">
    <property type="protein sequence ID" value="MBB5821144.1"/>
    <property type="molecule type" value="Genomic_DNA"/>
</dbReference>
<feature type="transmembrane region" description="Helical" evidence="7">
    <location>
        <begin position="240"/>
        <end position="260"/>
    </location>
</feature>
<feature type="transmembrane region" description="Helical" evidence="7">
    <location>
        <begin position="272"/>
        <end position="290"/>
    </location>
</feature>
<evidence type="ECO:0000256" key="1">
    <source>
        <dbReference type="ARBA" id="ARBA00004141"/>
    </source>
</evidence>
<organism evidence="8 9">
    <name type="scientific">Streptosporangium becharense</name>
    <dbReference type="NCBI Taxonomy" id="1816182"/>
    <lineage>
        <taxon>Bacteria</taxon>
        <taxon>Bacillati</taxon>
        <taxon>Actinomycetota</taxon>
        <taxon>Actinomycetes</taxon>
        <taxon>Streptosporangiales</taxon>
        <taxon>Streptosporangiaceae</taxon>
        <taxon>Streptosporangium</taxon>
    </lineage>
</organism>
<evidence type="ECO:0000313" key="8">
    <source>
        <dbReference type="EMBL" id="MBB5821144.1"/>
    </source>
</evidence>
<dbReference type="RefSeq" id="WP_184544920.1">
    <property type="nucleotide sequence ID" value="NZ_JACHMP010000001.1"/>
</dbReference>
<feature type="transmembrane region" description="Helical" evidence="7">
    <location>
        <begin position="302"/>
        <end position="321"/>
    </location>
</feature>
<evidence type="ECO:0000256" key="5">
    <source>
        <dbReference type="ARBA" id="ARBA00023136"/>
    </source>
</evidence>
<proteinExistence type="inferred from homology"/>
<dbReference type="Proteomes" id="UP000540685">
    <property type="component" value="Unassembled WGS sequence"/>
</dbReference>
<feature type="transmembrane region" description="Helical" evidence="7">
    <location>
        <begin position="143"/>
        <end position="160"/>
    </location>
</feature>
<keyword evidence="4 7" id="KW-1133">Transmembrane helix</keyword>
<keyword evidence="5 7" id="KW-0472">Membrane</keyword>
<feature type="transmembrane region" description="Helical" evidence="7">
    <location>
        <begin position="205"/>
        <end position="225"/>
    </location>
</feature>